<dbReference type="Proteomes" id="UP000091967">
    <property type="component" value="Unassembled WGS sequence"/>
</dbReference>
<dbReference type="STRING" id="36050.A0A1B8A824"/>
<name>A0A1B8A824_FUSPO</name>
<evidence type="ECO:0000256" key="1">
    <source>
        <dbReference type="SAM" id="MobiDB-lite"/>
    </source>
</evidence>
<feature type="region of interest" description="Disordered" evidence="1">
    <location>
        <begin position="588"/>
        <end position="622"/>
    </location>
</feature>
<feature type="compositionally biased region" description="Polar residues" evidence="1">
    <location>
        <begin position="254"/>
        <end position="269"/>
    </location>
</feature>
<accession>A0A1B8A824</accession>
<sequence>IMDAGLRFKKHMAEAATRGLTAAMCLRRLRMLSPRTARQLFTATVAPAMDYASAVWSHARNERALSWFNRAQKIGARAITGAFRTVATAVMEAEANIQTVCERHAQAGMRMYINIKTVPKTHPLAALKVSASRRYMSPLKKLALAYEGSGTERMETIEAYAVPPWYNRVPLVREADREAAKIAAKNVNDIVIATSASDRGDRIVARYSATLAPRDDQNPYTAELEAIAMALRCMPDGLQCRELTVLSSSQSSLKAIARPQQQSGQTPSRHSARQIQPAAPISAPTTERPGKRVVNNDDDGLRLPEPLLQHKLLSLTQEVSKFTKFKLSPEQYHKLHSKIEKTFRCFDYEPRRGCLAIRMPSPTHGFFAIEFRDEVCKELNQIATSRTDKIKEVTRELKSAISSRVFLREVDEKEQLDEDNEADDGNEYNNKKEDDYKKYAIKREPDIQFQYPKTAYPGVVVEVSYSQNGKDLRRLAQDYILYSNADVKLFIGFDLSYDGGSSTVSTWRPKFINDGDDEDLVTVQYVQDRPFLSCDGQVQNPDEVLTIDVRDFATDEISKTWPDAEINIKFSRLAQLFNDAQQWQLEKETAKSSQVMKSKRVSRKRRLPSSSPQRLRSDDEEQIREWEQAVDLKSHKADADYVGDDTEDDDKRRLTKRRS</sequence>
<feature type="non-terminal residue" evidence="2">
    <location>
        <position position="1"/>
    </location>
</feature>
<keyword evidence="3" id="KW-1185">Reference proteome</keyword>
<organism evidence="2 3">
    <name type="scientific">Fusarium poae</name>
    <dbReference type="NCBI Taxonomy" id="36050"/>
    <lineage>
        <taxon>Eukaryota</taxon>
        <taxon>Fungi</taxon>
        <taxon>Dikarya</taxon>
        <taxon>Ascomycota</taxon>
        <taxon>Pezizomycotina</taxon>
        <taxon>Sordariomycetes</taxon>
        <taxon>Hypocreomycetidae</taxon>
        <taxon>Hypocreales</taxon>
        <taxon>Nectriaceae</taxon>
        <taxon>Fusarium</taxon>
    </lineage>
</organism>
<protein>
    <recommendedName>
        <fullName evidence="4">RNase H type-1 domain-containing protein</fullName>
    </recommendedName>
</protein>
<feature type="region of interest" description="Disordered" evidence="1">
    <location>
        <begin position="634"/>
        <end position="659"/>
    </location>
</feature>
<dbReference type="AlphaFoldDB" id="A0A1B8A824"/>
<comment type="caution">
    <text evidence="2">The sequence shown here is derived from an EMBL/GenBank/DDBJ whole genome shotgun (WGS) entry which is preliminary data.</text>
</comment>
<feature type="compositionally biased region" description="Basic residues" evidence="1">
    <location>
        <begin position="597"/>
        <end position="607"/>
    </location>
</feature>
<dbReference type="EMBL" id="LYXU01000075">
    <property type="protein sequence ID" value="OBS16629.1"/>
    <property type="molecule type" value="Genomic_DNA"/>
</dbReference>
<feature type="region of interest" description="Disordered" evidence="1">
    <location>
        <begin position="254"/>
        <end position="300"/>
    </location>
</feature>
<evidence type="ECO:0000313" key="2">
    <source>
        <dbReference type="EMBL" id="OBS16629.1"/>
    </source>
</evidence>
<reference evidence="2 3" key="1">
    <citation type="submission" date="2016-06" db="EMBL/GenBank/DDBJ databases">
        <title>Living apart together: crosstalk between the core and supernumerary genomes in a fungal plant pathogen.</title>
        <authorList>
            <person name="Vanheule A."/>
            <person name="Audenaert K."/>
            <person name="Warris S."/>
            <person name="Van De Geest H."/>
            <person name="Schijlen E."/>
            <person name="Hofte M."/>
            <person name="De Saeger S."/>
            <person name="Haesaert G."/>
            <person name="Waalwijk C."/>
            <person name="Van Der Lee T."/>
        </authorList>
    </citation>
    <scope>NUCLEOTIDE SEQUENCE [LARGE SCALE GENOMIC DNA]</scope>
    <source>
        <strain evidence="2 3">2516</strain>
    </source>
</reference>
<proteinExistence type="predicted"/>
<evidence type="ECO:0000313" key="3">
    <source>
        <dbReference type="Proteomes" id="UP000091967"/>
    </source>
</evidence>
<gene>
    <name evidence="2" type="ORF">FPOA_12747</name>
</gene>
<evidence type="ECO:0008006" key="4">
    <source>
        <dbReference type="Google" id="ProtNLM"/>
    </source>
</evidence>